<dbReference type="HOGENOM" id="CLU_108305_0_0_1"/>
<reference evidence="2" key="3">
    <citation type="submission" date="2025-09" db="UniProtKB">
        <authorList>
            <consortium name="Ensembl"/>
        </authorList>
    </citation>
    <scope>IDENTIFICATION</scope>
</reference>
<dbReference type="Bgee" id="ENSLACG00000015572">
    <property type="expression patterns" value="Expressed in muscle tissue and 1 other cell type or tissue"/>
</dbReference>
<dbReference type="AlphaFoldDB" id="H3B709"/>
<feature type="domain" description="HAT C-terminal dimerisation" evidence="1">
    <location>
        <begin position="57"/>
        <end position="111"/>
    </location>
</feature>
<dbReference type="GeneTree" id="ENSGT00660000097029"/>
<organism evidence="2 3">
    <name type="scientific">Latimeria chalumnae</name>
    <name type="common">Coelacanth</name>
    <dbReference type="NCBI Taxonomy" id="7897"/>
    <lineage>
        <taxon>Eukaryota</taxon>
        <taxon>Metazoa</taxon>
        <taxon>Chordata</taxon>
        <taxon>Craniata</taxon>
        <taxon>Vertebrata</taxon>
        <taxon>Euteleostomi</taxon>
        <taxon>Coelacanthiformes</taxon>
        <taxon>Coelacanthidae</taxon>
        <taxon>Latimeria</taxon>
    </lineage>
</organism>
<dbReference type="Proteomes" id="UP000008672">
    <property type="component" value="Unassembled WGS sequence"/>
</dbReference>
<dbReference type="EMBL" id="AFYH01075401">
    <property type="status" value="NOT_ANNOTATED_CDS"/>
    <property type="molecule type" value="Genomic_DNA"/>
</dbReference>
<reference evidence="2" key="2">
    <citation type="submission" date="2025-08" db="UniProtKB">
        <authorList>
            <consortium name="Ensembl"/>
        </authorList>
    </citation>
    <scope>IDENTIFICATION</scope>
</reference>
<evidence type="ECO:0000313" key="3">
    <source>
        <dbReference type="Proteomes" id="UP000008672"/>
    </source>
</evidence>
<evidence type="ECO:0000313" key="2">
    <source>
        <dbReference type="Ensembl" id="ENSLACP00000017680.1"/>
    </source>
</evidence>
<dbReference type="OMA" id="ANIIWSE"/>
<dbReference type="Pfam" id="PF05699">
    <property type="entry name" value="Dimer_Tnp_hAT"/>
    <property type="match status" value="1"/>
</dbReference>
<proteinExistence type="predicted"/>
<dbReference type="InterPro" id="IPR008906">
    <property type="entry name" value="HATC_C_dom"/>
</dbReference>
<reference evidence="3" key="1">
    <citation type="submission" date="2011-08" db="EMBL/GenBank/DDBJ databases">
        <title>The draft genome of Latimeria chalumnae.</title>
        <authorList>
            <person name="Di Palma F."/>
            <person name="Alfoldi J."/>
            <person name="Johnson J."/>
            <person name="Berlin A."/>
            <person name="Gnerre S."/>
            <person name="Jaffe D."/>
            <person name="MacCallum I."/>
            <person name="Young S."/>
            <person name="Walker B.J."/>
            <person name="Lander E."/>
            <person name="Lindblad-Toh K."/>
        </authorList>
    </citation>
    <scope>NUCLEOTIDE SEQUENCE [LARGE SCALE GENOMIC DNA]</scope>
    <source>
        <strain evidence="3">Wild caught</strain>
    </source>
</reference>
<dbReference type="InParanoid" id="H3B709"/>
<evidence type="ECO:0000259" key="1">
    <source>
        <dbReference type="Pfam" id="PF05699"/>
    </source>
</evidence>
<name>H3B709_LATCH</name>
<sequence length="151" mass="17306">LKVFSLMKEISWSDLESAVESLGLSSGLDVDALYSESVCLRQAMPMITTANITCEDKWRMLFEKCSADCTKLVQFMMSIPVSNSFTERVFSRMGNAWTNERHRLEVDVVKAELQCKLNFDMSCSEVYEYVSKKPELLKAAKSNKKYNFLLK</sequence>
<keyword evidence="3" id="KW-1185">Reference proteome</keyword>
<accession>H3B709</accession>
<protein>
    <recommendedName>
        <fullName evidence="1">HAT C-terminal dimerisation domain-containing protein</fullName>
    </recommendedName>
</protein>
<dbReference type="GO" id="GO:0046983">
    <property type="term" value="F:protein dimerization activity"/>
    <property type="evidence" value="ECO:0007669"/>
    <property type="project" value="InterPro"/>
</dbReference>
<dbReference type="Ensembl" id="ENSLACT00000017810.1">
    <property type="protein sequence ID" value="ENSLACP00000017680.1"/>
    <property type="gene ID" value="ENSLACG00000015572.1"/>
</dbReference>